<accession>A0A9N9RT20</accession>
<name>A0A9N9RT20_9DIPT</name>
<organism evidence="2 3">
    <name type="scientific">Chironomus riparius</name>
    <dbReference type="NCBI Taxonomy" id="315576"/>
    <lineage>
        <taxon>Eukaryota</taxon>
        <taxon>Metazoa</taxon>
        <taxon>Ecdysozoa</taxon>
        <taxon>Arthropoda</taxon>
        <taxon>Hexapoda</taxon>
        <taxon>Insecta</taxon>
        <taxon>Pterygota</taxon>
        <taxon>Neoptera</taxon>
        <taxon>Endopterygota</taxon>
        <taxon>Diptera</taxon>
        <taxon>Nematocera</taxon>
        <taxon>Chironomoidea</taxon>
        <taxon>Chironomidae</taxon>
        <taxon>Chironominae</taxon>
        <taxon>Chironomus</taxon>
    </lineage>
</organism>
<dbReference type="EMBL" id="OU895878">
    <property type="protein sequence ID" value="CAG9802900.1"/>
    <property type="molecule type" value="Genomic_DNA"/>
</dbReference>
<reference evidence="2" key="2">
    <citation type="submission" date="2022-10" db="EMBL/GenBank/DDBJ databases">
        <authorList>
            <consortium name="ENA_rothamsted_submissions"/>
            <consortium name="culmorum"/>
            <person name="King R."/>
        </authorList>
    </citation>
    <scope>NUCLEOTIDE SEQUENCE</scope>
</reference>
<gene>
    <name evidence="2" type="ORF">CHIRRI_LOCUS5805</name>
</gene>
<proteinExistence type="predicted"/>
<keyword evidence="3" id="KW-1185">Reference proteome</keyword>
<evidence type="ECO:0000256" key="1">
    <source>
        <dbReference type="SAM" id="MobiDB-lite"/>
    </source>
</evidence>
<sequence length="59" mass="6678">METRQQASKKKTIDGKAECNKSNSVTKDDKKNEKLRKKQESKSKKKSTSTSRDSKSQSS</sequence>
<reference evidence="2" key="1">
    <citation type="submission" date="2022-01" db="EMBL/GenBank/DDBJ databases">
        <authorList>
            <person name="King R."/>
        </authorList>
    </citation>
    <scope>NUCLEOTIDE SEQUENCE</scope>
</reference>
<feature type="region of interest" description="Disordered" evidence="1">
    <location>
        <begin position="1"/>
        <end position="59"/>
    </location>
</feature>
<protein>
    <submittedName>
        <fullName evidence="2">Uncharacterized protein</fullName>
    </submittedName>
</protein>
<evidence type="ECO:0000313" key="2">
    <source>
        <dbReference type="EMBL" id="CAG9802900.1"/>
    </source>
</evidence>
<feature type="compositionally biased region" description="Basic and acidic residues" evidence="1">
    <location>
        <begin position="26"/>
        <end position="42"/>
    </location>
</feature>
<dbReference type="AlphaFoldDB" id="A0A9N9RT20"/>
<evidence type="ECO:0000313" key="3">
    <source>
        <dbReference type="Proteomes" id="UP001153620"/>
    </source>
</evidence>
<dbReference type="Proteomes" id="UP001153620">
    <property type="component" value="Chromosome 2"/>
</dbReference>